<dbReference type="Proteomes" id="UP000292345">
    <property type="component" value="Unassembled WGS sequence"/>
</dbReference>
<dbReference type="AlphaFoldDB" id="A0A4Q7EKT3"/>
<organism evidence="1 2">
    <name type="scientific">Pseudoalteromonas rubra</name>
    <dbReference type="NCBI Taxonomy" id="43658"/>
    <lineage>
        <taxon>Bacteria</taxon>
        <taxon>Pseudomonadati</taxon>
        <taxon>Pseudomonadota</taxon>
        <taxon>Gammaproteobacteria</taxon>
        <taxon>Alteromonadales</taxon>
        <taxon>Pseudoalteromonadaceae</taxon>
        <taxon>Pseudoalteromonas</taxon>
    </lineage>
</organism>
<comment type="caution">
    <text evidence="1">The sequence shown here is derived from an EMBL/GenBank/DDBJ whole genome shotgun (WGS) entry which is preliminary data.</text>
</comment>
<gene>
    <name evidence="1" type="ORF">C3B51_04445</name>
</gene>
<reference evidence="1 2" key="1">
    <citation type="submission" date="2018-01" db="EMBL/GenBank/DDBJ databases">
        <title>Co-occurrence of chitin degradation, pigmentation and bioactivity in marine Pseudoalteromonas.</title>
        <authorList>
            <person name="Paulsen S."/>
            <person name="Gram L."/>
            <person name="Machado H."/>
        </authorList>
    </citation>
    <scope>NUCLEOTIDE SEQUENCE [LARGE SCALE GENOMIC DNA]</scope>
    <source>
        <strain evidence="1 2">S1946</strain>
    </source>
</reference>
<dbReference type="EMBL" id="PPUZ01000011">
    <property type="protein sequence ID" value="RZM84177.1"/>
    <property type="molecule type" value="Genomic_DNA"/>
</dbReference>
<accession>A0A4Q7EKT3</accession>
<protein>
    <submittedName>
        <fullName evidence="1">Uncharacterized protein</fullName>
    </submittedName>
</protein>
<sequence length="59" mass="6887">MNELSYFIVYHVFFHWKLTMNTYQKFKNKAEQNSPDYTDYGCNVSNIAEPDAVCTQGAL</sequence>
<evidence type="ECO:0000313" key="1">
    <source>
        <dbReference type="EMBL" id="RZM84177.1"/>
    </source>
</evidence>
<proteinExistence type="predicted"/>
<evidence type="ECO:0000313" key="2">
    <source>
        <dbReference type="Proteomes" id="UP000292345"/>
    </source>
</evidence>
<name>A0A4Q7EKT3_9GAMM</name>